<dbReference type="EMBL" id="AMCI01004917">
    <property type="protein sequence ID" value="EJW97152.1"/>
    <property type="molecule type" value="Genomic_DNA"/>
</dbReference>
<accession>J9G5T0</accession>
<dbReference type="AlphaFoldDB" id="J9G5T0"/>
<reference evidence="1" key="1">
    <citation type="journal article" date="2012" name="PLoS ONE">
        <title>Gene sets for utilization of primary and secondary nutrition supplies in the distal gut of endangered iberian lynx.</title>
        <authorList>
            <person name="Alcaide M."/>
            <person name="Messina E."/>
            <person name="Richter M."/>
            <person name="Bargiela R."/>
            <person name="Peplies J."/>
            <person name="Huws S.A."/>
            <person name="Newbold C.J."/>
            <person name="Golyshin P.N."/>
            <person name="Simon M.A."/>
            <person name="Lopez G."/>
            <person name="Yakimov M.M."/>
            <person name="Ferrer M."/>
        </authorList>
    </citation>
    <scope>NUCLEOTIDE SEQUENCE</scope>
</reference>
<proteinExistence type="predicted"/>
<organism evidence="1">
    <name type="scientific">gut metagenome</name>
    <dbReference type="NCBI Taxonomy" id="749906"/>
    <lineage>
        <taxon>unclassified sequences</taxon>
        <taxon>metagenomes</taxon>
        <taxon>organismal metagenomes</taxon>
    </lineage>
</organism>
<sequence>MHSSELTKCLSDFFKIIMLDVVRTVEFLIDIQELSSPILFLRKCASTRFMVYSLRMPPFI</sequence>
<gene>
    <name evidence="1" type="ORF">EVA_14746</name>
</gene>
<comment type="caution">
    <text evidence="1">The sequence shown here is derived from an EMBL/GenBank/DDBJ whole genome shotgun (WGS) entry which is preliminary data.</text>
</comment>
<protein>
    <submittedName>
        <fullName evidence="1">Uncharacterized protein</fullName>
    </submittedName>
</protein>
<evidence type="ECO:0000313" key="1">
    <source>
        <dbReference type="EMBL" id="EJW97152.1"/>
    </source>
</evidence>
<name>J9G5T0_9ZZZZ</name>